<dbReference type="EMBL" id="JAGGLD010000005">
    <property type="protein sequence ID" value="MBP2001888.1"/>
    <property type="molecule type" value="Genomic_DNA"/>
</dbReference>
<dbReference type="SUPFAM" id="SSF46785">
    <property type="entry name" value="Winged helix' DNA-binding domain"/>
    <property type="match status" value="1"/>
</dbReference>
<feature type="domain" description="Transcription regulator PadR N-terminal" evidence="1">
    <location>
        <begin position="7"/>
        <end position="79"/>
    </location>
</feature>
<dbReference type="Pfam" id="PF03551">
    <property type="entry name" value="PadR"/>
    <property type="match status" value="1"/>
</dbReference>
<dbReference type="PANTHER" id="PTHR43252">
    <property type="entry name" value="TRANSCRIPTIONAL REGULATOR YQJI"/>
    <property type="match status" value="1"/>
</dbReference>
<evidence type="ECO:0000259" key="2">
    <source>
        <dbReference type="Pfam" id="PF10400"/>
    </source>
</evidence>
<evidence type="ECO:0000313" key="3">
    <source>
        <dbReference type="EMBL" id="MBP2001888.1"/>
    </source>
</evidence>
<comment type="caution">
    <text evidence="3">The sequence shown here is derived from an EMBL/GenBank/DDBJ whole genome shotgun (WGS) entry which is preliminary data.</text>
</comment>
<evidence type="ECO:0000259" key="1">
    <source>
        <dbReference type="Pfam" id="PF03551"/>
    </source>
</evidence>
<dbReference type="RefSeq" id="WP_209864010.1">
    <property type="nucleotide sequence ID" value="NZ_JAGGLD010000005.1"/>
</dbReference>
<organism evidence="3 4">
    <name type="scientific">Paenibacillus shirakamiensis</name>
    <dbReference type="NCBI Taxonomy" id="1265935"/>
    <lineage>
        <taxon>Bacteria</taxon>
        <taxon>Bacillati</taxon>
        <taxon>Bacillota</taxon>
        <taxon>Bacilli</taxon>
        <taxon>Bacillales</taxon>
        <taxon>Paenibacillaceae</taxon>
        <taxon>Paenibacillus</taxon>
    </lineage>
</organism>
<dbReference type="PANTHER" id="PTHR43252:SF6">
    <property type="entry name" value="NEGATIVE TRANSCRIPTION REGULATOR PADR"/>
    <property type="match status" value="1"/>
</dbReference>
<dbReference type="InterPro" id="IPR018309">
    <property type="entry name" value="Tscrpt_reg_PadR_C"/>
</dbReference>
<protein>
    <submittedName>
        <fullName evidence="3">DNA-binding PadR family transcriptional regulator</fullName>
    </submittedName>
</protein>
<name>A0ABS4JJM5_9BACL</name>
<dbReference type="InterPro" id="IPR036390">
    <property type="entry name" value="WH_DNA-bd_sf"/>
</dbReference>
<reference evidence="3 4" key="1">
    <citation type="submission" date="2021-03" db="EMBL/GenBank/DDBJ databases">
        <title>Genomic Encyclopedia of Type Strains, Phase IV (KMG-IV): sequencing the most valuable type-strain genomes for metagenomic binning, comparative biology and taxonomic classification.</title>
        <authorList>
            <person name="Goeker M."/>
        </authorList>
    </citation>
    <scope>NUCLEOTIDE SEQUENCE [LARGE SCALE GENOMIC DNA]</scope>
    <source>
        <strain evidence="3 4">DSM 26806</strain>
    </source>
</reference>
<dbReference type="InterPro" id="IPR036388">
    <property type="entry name" value="WH-like_DNA-bd_sf"/>
</dbReference>
<dbReference type="Gene3D" id="6.10.140.1570">
    <property type="match status" value="1"/>
</dbReference>
<dbReference type="GO" id="GO:0003677">
    <property type="term" value="F:DNA binding"/>
    <property type="evidence" value="ECO:0007669"/>
    <property type="project" value="UniProtKB-KW"/>
</dbReference>
<sequence>MKVRHAILGLLMEEARSGYEIKQYFENRLAYFYDPSYGTIYPTLKILEQDGFLSKTTVTQEGKPNKNVYTITDTGIQEFLDCLKSPYEPDVVRSDVLMRLFFGTYVDNSQIMEWVEDTRLQADHNVKNLLKIKELYGYRMPFPQLLSLDYGIALNRSKLEIAESFMIRLHERESQS</sequence>
<accession>A0ABS4JJM5</accession>
<dbReference type="InterPro" id="IPR005149">
    <property type="entry name" value="Tscrpt_reg_PadR_N"/>
</dbReference>
<dbReference type="Gene3D" id="1.10.10.10">
    <property type="entry name" value="Winged helix-like DNA-binding domain superfamily/Winged helix DNA-binding domain"/>
    <property type="match status" value="1"/>
</dbReference>
<feature type="domain" description="Transcription regulator PadR C-terminal" evidence="2">
    <location>
        <begin position="92"/>
        <end position="160"/>
    </location>
</feature>
<evidence type="ECO:0000313" key="4">
    <source>
        <dbReference type="Proteomes" id="UP001519288"/>
    </source>
</evidence>
<dbReference type="Proteomes" id="UP001519288">
    <property type="component" value="Unassembled WGS sequence"/>
</dbReference>
<keyword evidence="4" id="KW-1185">Reference proteome</keyword>
<dbReference type="Pfam" id="PF10400">
    <property type="entry name" value="Vir_act_alpha_C"/>
    <property type="match status" value="1"/>
</dbReference>
<proteinExistence type="predicted"/>
<keyword evidence="3" id="KW-0238">DNA-binding</keyword>
<gene>
    <name evidence="3" type="ORF">J2Z69_002944</name>
</gene>